<evidence type="ECO:0000256" key="4">
    <source>
        <dbReference type="ARBA" id="ARBA00022777"/>
    </source>
</evidence>
<keyword evidence="5" id="KW-0067">ATP-binding</keyword>
<dbReference type="SMART" id="SM00220">
    <property type="entry name" value="S_TKc"/>
    <property type="match status" value="1"/>
</dbReference>
<dbReference type="SUPFAM" id="SSF52540">
    <property type="entry name" value="P-loop containing nucleoside triphosphate hydrolases"/>
    <property type="match status" value="1"/>
</dbReference>
<dbReference type="RefSeq" id="WP_111335974.1">
    <property type="nucleotide sequence ID" value="NZ_CP030032.1"/>
</dbReference>
<dbReference type="CDD" id="cd14014">
    <property type="entry name" value="STKc_PknB_like"/>
    <property type="match status" value="1"/>
</dbReference>
<evidence type="ECO:0000313" key="8">
    <source>
        <dbReference type="EMBL" id="AWV90490.1"/>
    </source>
</evidence>
<dbReference type="GO" id="GO:0005524">
    <property type="term" value="F:ATP binding"/>
    <property type="evidence" value="ECO:0007669"/>
    <property type="project" value="UniProtKB-UniRule"/>
</dbReference>
<dbReference type="InterPro" id="IPR008271">
    <property type="entry name" value="Ser/Thr_kinase_AS"/>
</dbReference>
<evidence type="ECO:0000313" key="9">
    <source>
        <dbReference type="Proteomes" id="UP000249799"/>
    </source>
</evidence>
<dbReference type="SUPFAM" id="SSF48452">
    <property type="entry name" value="TPR-like"/>
    <property type="match status" value="2"/>
</dbReference>
<dbReference type="SUPFAM" id="SSF56112">
    <property type="entry name" value="Protein kinase-like (PK-like)"/>
    <property type="match status" value="1"/>
</dbReference>
<dbReference type="PROSITE" id="PS00108">
    <property type="entry name" value="PROTEIN_KINASE_ST"/>
    <property type="match status" value="1"/>
</dbReference>
<sequence>MSDENNIPDLSGNLQPLEEGEVAPDDAQARSVSLRESQVAKKGDGAAAGKKKGKSKKPDPLIGTMLNGNYRLERKIGEGGMGNVYQATQFPLERKVAIKILKPSETNPEGEHYFMREVKAINMLRHPNIISVLDYGKDAATDALFLVMEYLPGQTLERVIKKEFPIQPLRICEIAIQVLSALESAHAAGIVHCDLKPANIMVEQVAGQNDFAKVLDFGIAKVKETGMKAGPYTQQGNIVGTFDYMSPEQIMRKDLDGRSDLWSLGVILYEMLTRKRVFHDKEAVSIIGRVMQMPVQPPSSLVPGVPVLLDRIVMKAMERNLNDRFGSAAEMRSALQKAARWFEENPSGAPAGAVPGPSLTGRRSGSLAESGLVRDESGNLSGSAPHRISRSGPTGIGDSGIGALYTRSGNFGDPSRSGTHVASGTSVLDQTFSVEELKGSLLGEKRKVAVLAVRQRSRVKDGVDASEIARRSNVEKAAIRQIVAHFGGEIDSFLGGTFVILFGARRAHVGDNYRAVECALQLQKTMRQLPHGADHLGFGLVYGEVSLSRAEGSHAYGEAIDRAVAVSGASREAVVLADESLAETTRGRVRFDEARLVGGKEVSEVLKISRDTIGDAGQPTELDQLDLYVPRVQLFESLSRVAADVQKGHGAGVALLGEMGVGKTKFLTKFVESRQDTKIAGAEGTKPKKWQAFFVSAADQPRAQSLSAVRVWIRQIAQTYRAPAELLQKACRSLGLTQHVEAVVALYLREGPLDADAAAQAQNLPWTSQQEFSHFSAALLHKLLRFALKTGPVLLAVDDIPVEDPPMIEFLDALLARTRKLPVMIVVSRRISAATRDHGLPGSLDILEVRGFTREESRQFVAQILGQTPPIAVVEQLQMRSSGNPVFLHELVRSIRRNRGQEGLMNAELLAGAGVPQSLHELLAARVDELDEELRDLLRLASVLGESFGEAWFFQITPSHLNPRENLAVLVEHQMIVAQYDAVGRVSLAFEPRALRKLVYDRLPDKARVEIHTRVIEFLESAPEIAAVDPIDIPLMLAFHYRSVGGFEGAAYYLGEGGAGLLDLYDYAGAIAHFEDALDLLKQANVAANSEVRVSVQTRLLVALRESGRIEDAQRVVDGLGDVDALEPGVRAALLYEVGLTTMESGGMEQSQVALEKLRLAAVETGDLKTEVRALLAQAQLFEKQNQLGRAADVLMTVPEKVEALGQLDLSNPDERKLYWTAYNQLGTLFIRQKDFQKAQKFLNASLQRAQHISDHRGLARILSNLGALCLGMRDVKRAQVYFDNACKAAQGVGDLLNQSRILTNQGITALQANDLEASKTFFTRARAIAEEIGWYEGLAELSIHIKRLKQALG</sequence>
<dbReference type="Gene3D" id="1.25.40.10">
    <property type="entry name" value="Tetratricopeptide repeat domain"/>
    <property type="match status" value="1"/>
</dbReference>
<keyword evidence="9" id="KW-1185">Reference proteome</keyword>
<dbReference type="Gene3D" id="3.30.70.1230">
    <property type="entry name" value="Nucleotide cyclase"/>
    <property type="match status" value="1"/>
</dbReference>
<evidence type="ECO:0000259" key="7">
    <source>
        <dbReference type="PROSITE" id="PS50011"/>
    </source>
</evidence>
<dbReference type="InterPro" id="IPR017441">
    <property type="entry name" value="Protein_kinase_ATP_BS"/>
</dbReference>
<keyword evidence="3" id="KW-0547">Nucleotide-binding</keyword>
<dbReference type="Proteomes" id="UP000249799">
    <property type="component" value="Chromosome"/>
</dbReference>
<dbReference type="PROSITE" id="PS00107">
    <property type="entry name" value="PROTEIN_KINASE_ATP"/>
    <property type="match status" value="1"/>
</dbReference>
<dbReference type="Gene3D" id="3.30.200.20">
    <property type="entry name" value="Phosphorylase Kinase, domain 1"/>
    <property type="match status" value="1"/>
</dbReference>
<feature type="region of interest" description="Disordered" evidence="6">
    <location>
        <begin position="346"/>
        <end position="395"/>
    </location>
</feature>
<dbReference type="OrthoDB" id="222290at2"/>
<dbReference type="InterPro" id="IPR011990">
    <property type="entry name" value="TPR-like_helical_dom_sf"/>
</dbReference>
<dbReference type="Pfam" id="PF00069">
    <property type="entry name" value="Pkinase"/>
    <property type="match status" value="1"/>
</dbReference>
<reference evidence="8 9" key="1">
    <citation type="submission" date="2018-06" db="EMBL/GenBank/DDBJ databases">
        <title>Lujinxingia sediminis gen. nov. sp. nov., a new facultative anaerobic member of the class Deltaproteobacteria, and proposal of Lujinxingaceae fam. nov.</title>
        <authorList>
            <person name="Guo L.-Y."/>
            <person name="Li C.-M."/>
            <person name="Wang S."/>
            <person name="Du Z.-J."/>
        </authorList>
    </citation>
    <scope>NUCLEOTIDE SEQUENCE [LARGE SCALE GENOMIC DNA]</scope>
    <source>
        <strain evidence="8 9">FA350</strain>
    </source>
</reference>
<dbReference type="GO" id="GO:0004674">
    <property type="term" value="F:protein serine/threonine kinase activity"/>
    <property type="evidence" value="ECO:0007669"/>
    <property type="project" value="TreeGrafter"/>
</dbReference>
<dbReference type="SUPFAM" id="SSF55073">
    <property type="entry name" value="Nucleotide cyclase"/>
    <property type="match status" value="1"/>
</dbReference>
<evidence type="ECO:0000256" key="2">
    <source>
        <dbReference type="ARBA" id="ARBA00022679"/>
    </source>
</evidence>
<dbReference type="InterPro" id="IPR011009">
    <property type="entry name" value="Kinase-like_dom_sf"/>
</dbReference>
<feature type="region of interest" description="Disordered" evidence="6">
    <location>
        <begin position="1"/>
        <end position="63"/>
    </location>
</feature>
<dbReference type="InterPro" id="IPR000719">
    <property type="entry name" value="Prot_kinase_dom"/>
</dbReference>
<protein>
    <recommendedName>
        <fullName evidence="7">Protein kinase domain-containing protein</fullName>
    </recommendedName>
</protein>
<evidence type="ECO:0000256" key="1">
    <source>
        <dbReference type="ARBA" id="ARBA00004167"/>
    </source>
</evidence>
<proteinExistence type="predicted"/>
<dbReference type="PANTHER" id="PTHR43289">
    <property type="entry name" value="MITOGEN-ACTIVATED PROTEIN KINASE KINASE KINASE 20-RELATED"/>
    <property type="match status" value="1"/>
</dbReference>
<dbReference type="InterPro" id="IPR029787">
    <property type="entry name" value="Nucleotide_cyclase"/>
</dbReference>
<evidence type="ECO:0000256" key="6">
    <source>
        <dbReference type="SAM" id="MobiDB-lite"/>
    </source>
</evidence>
<dbReference type="Gene3D" id="1.10.510.10">
    <property type="entry name" value="Transferase(Phosphotransferase) domain 1"/>
    <property type="match status" value="1"/>
</dbReference>
<dbReference type="PROSITE" id="PS50011">
    <property type="entry name" value="PROTEIN_KINASE_DOM"/>
    <property type="match status" value="1"/>
</dbReference>
<evidence type="ECO:0000256" key="3">
    <source>
        <dbReference type="ARBA" id="ARBA00022741"/>
    </source>
</evidence>
<dbReference type="InterPro" id="IPR027417">
    <property type="entry name" value="P-loop_NTPase"/>
</dbReference>
<dbReference type="PANTHER" id="PTHR43289:SF34">
    <property type="entry name" value="SERINE_THREONINE-PROTEIN KINASE YBDM-RELATED"/>
    <property type="match status" value="1"/>
</dbReference>
<comment type="subcellular location">
    <subcellularLocation>
        <location evidence="1">Membrane</location>
        <topology evidence="1">Single-pass membrane protein</topology>
    </subcellularLocation>
</comment>
<dbReference type="GO" id="GO:0016020">
    <property type="term" value="C:membrane"/>
    <property type="evidence" value="ECO:0007669"/>
    <property type="project" value="UniProtKB-SubCell"/>
</dbReference>
<feature type="compositionally biased region" description="Low complexity" evidence="6">
    <location>
        <begin position="348"/>
        <end position="357"/>
    </location>
</feature>
<name>A0A2Z4FNP6_9DELT</name>
<gene>
    <name evidence="8" type="ORF">DN745_14605</name>
</gene>
<keyword evidence="2" id="KW-0808">Transferase</keyword>
<organism evidence="8 9">
    <name type="scientific">Bradymonas sediminis</name>
    <dbReference type="NCBI Taxonomy" id="1548548"/>
    <lineage>
        <taxon>Bacteria</taxon>
        <taxon>Deltaproteobacteria</taxon>
        <taxon>Bradymonadales</taxon>
        <taxon>Bradymonadaceae</taxon>
        <taxon>Bradymonas</taxon>
    </lineage>
</organism>
<evidence type="ECO:0000256" key="5">
    <source>
        <dbReference type="ARBA" id="ARBA00022840"/>
    </source>
</evidence>
<feature type="domain" description="Protein kinase" evidence="7">
    <location>
        <begin position="70"/>
        <end position="342"/>
    </location>
</feature>
<dbReference type="KEGG" id="bsed:DN745_14605"/>
<dbReference type="InterPro" id="IPR019734">
    <property type="entry name" value="TPR_rpt"/>
</dbReference>
<accession>A0A2Z4FNP6</accession>
<dbReference type="Pfam" id="PF13424">
    <property type="entry name" value="TPR_12"/>
    <property type="match status" value="1"/>
</dbReference>
<dbReference type="EMBL" id="CP030032">
    <property type="protein sequence ID" value="AWV90490.1"/>
    <property type="molecule type" value="Genomic_DNA"/>
</dbReference>
<keyword evidence="4" id="KW-0418">Kinase</keyword>
<dbReference type="SMART" id="SM00028">
    <property type="entry name" value="TPR"/>
    <property type="match status" value="4"/>
</dbReference>